<feature type="region of interest" description="Disordered" evidence="1">
    <location>
        <begin position="22"/>
        <end position="53"/>
    </location>
</feature>
<evidence type="ECO:0000256" key="1">
    <source>
        <dbReference type="SAM" id="MobiDB-lite"/>
    </source>
</evidence>
<evidence type="ECO:0000313" key="2">
    <source>
        <dbReference type="EMBL" id="KDR72289.1"/>
    </source>
</evidence>
<gene>
    <name evidence="2" type="ORF">GALMADRAFT_768318</name>
</gene>
<dbReference type="AlphaFoldDB" id="A0A067SX60"/>
<dbReference type="HOGENOM" id="CLU_1138063_0_0_1"/>
<accession>A0A067SX60</accession>
<sequence>MMTVLNTSFSRYSRHSESRIGVNGWARPRPRPRASMPPRRRRDEGHLWSGKRRLNGRASEGRQCITLSSPPQWAAIGSAGRCQPDFSSTAVRISISSLPTTIAFKLRPEASRLDNLAHPFPPLRTPIFSSTWVIIIAQCHCLHLKSKINVSYTWHCSWIDSNSNLRSDGHRRTARPMAEFRQRAFCYLEFKTFSKFRPSNEDGFWESLSLILQVQLLQHRADRLLQKSPSCLLPTTKTGLEENR</sequence>
<keyword evidence="3" id="KW-1185">Reference proteome</keyword>
<evidence type="ECO:0000313" key="3">
    <source>
        <dbReference type="Proteomes" id="UP000027222"/>
    </source>
</evidence>
<organism evidence="2 3">
    <name type="scientific">Galerina marginata (strain CBS 339.88)</name>
    <dbReference type="NCBI Taxonomy" id="685588"/>
    <lineage>
        <taxon>Eukaryota</taxon>
        <taxon>Fungi</taxon>
        <taxon>Dikarya</taxon>
        <taxon>Basidiomycota</taxon>
        <taxon>Agaricomycotina</taxon>
        <taxon>Agaricomycetes</taxon>
        <taxon>Agaricomycetidae</taxon>
        <taxon>Agaricales</taxon>
        <taxon>Agaricineae</taxon>
        <taxon>Strophariaceae</taxon>
        <taxon>Galerina</taxon>
    </lineage>
</organism>
<name>A0A067SX60_GALM3</name>
<proteinExistence type="predicted"/>
<dbReference type="EMBL" id="KL142389">
    <property type="protein sequence ID" value="KDR72289.1"/>
    <property type="molecule type" value="Genomic_DNA"/>
</dbReference>
<protein>
    <submittedName>
        <fullName evidence="2">Uncharacterized protein</fullName>
    </submittedName>
</protein>
<reference evidence="3" key="1">
    <citation type="journal article" date="2014" name="Proc. Natl. Acad. Sci. U.S.A.">
        <title>Extensive sampling of basidiomycete genomes demonstrates inadequacy of the white-rot/brown-rot paradigm for wood decay fungi.</title>
        <authorList>
            <person name="Riley R."/>
            <person name="Salamov A.A."/>
            <person name="Brown D.W."/>
            <person name="Nagy L.G."/>
            <person name="Floudas D."/>
            <person name="Held B.W."/>
            <person name="Levasseur A."/>
            <person name="Lombard V."/>
            <person name="Morin E."/>
            <person name="Otillar R."/>
            <person name="Lindquist E.A."/>
            <person name="Sun H."/>
            <person name="LaButti K.M."/>
            <person name="Schmutz J."/>
            <person name="Jabbour D."/>
            <person name="Luo H."/>
            <person name="Baker S.E."/>
            <person name="Pisabarro A.G."/>
            <person name="Walton J.D."/>
            <person name="Blanchette R.A."/>
            <person name="Henrissat B."/>
            <person name="Martin F."/>
            <person name="Cullen D."/>
            <person name="Hibbett D.S."/>
            <person name="Grigoriev I.V."/>
        </authorList>
    </citation>
    <scope>NUCLEOTIDE SEQUENCE [LARGE SCALE GENOMIC DNA]</scope>
    <source>
        <strain evidence="3">CBS 339.88</strain>
    </source>
</reference>
<dbReference type="Proteomes" id="UP000027222">
    <property type="component" value="Unassembled WGS sequence"/>
</dbReference>